<evidence type="ECO:0000313" key="8">
    <source>
        <dbReference type="Proteomes" id="UP000228552"/>
    </source>
</evidence>
<evidence type="ECO:0000256" key="2">
    <source>
        <dbReference type="ARBA" id="ARBA00006706"/>
    </source>
</evidence>
<evidence type="ECO:0000256" key="6">
    <source>
        <dbReference type="RuleBase" id="RU004466"/>
    </source>
</evidence>
<dbReference type="GO" id="GO:0004659">
    <property type="term" value="F:prenyltransferase activity"/>
    <property type="evidence" value="ECO:0007669"/>
    <property type="project" value="InterPro"/>
</dbReference>
<dbReference type="RefSeq" id="WP_099988491.1">
    <property type="nucleotide sequence ID" value="NZ_CP024700.1"/>
</dbReference>
<proteinExistence type="inferred from homology"/>
<evidence type="ECO:0000256" key="5">
    <source>
        <dbReference type="ARBA" id="ARBA00022842"/>
    </source>
</evidence>
<dbReference type="PROSITE" id="PS00723">
    <property type="entry name" value="POLYPRENYL_SYNTHASE_1"/>
    <property type="match status" value="1"/>
</dbReference>
<keyword evidence="4" id="KW-0479">Metal-binding</keyword>
<dbReference type="InterPro" id="IPR033749">
    <property type="entry name" value="Polyprenyl_synt_CS"/>
</dbReference>
<keyword evidence="5" id="KW-0460">Magnesium</keyword>
<dbReference type="InterPro" id="IPR008949">
    <property type="entry name" value="Isoprenoid_synthase_dom_sf"/>
</dbReference>
<sequence>MLEILLKEWTEEVKRYIYLIANFSIKESQVGAVLDDVLNISGKMIRAKILLLSAFSGTNWKNNKERICKLAAMVELTHLASLIHDDIVDDSPYRRGKQSIQGKYGKDAAVFAGDFLIARVFYYGVVENLNEAVSILAKTIENMCIGEIEQELYHYQEDISEEKYFEIIERKTAALFQAACSIGARESVCSKELTQKLELFVRNLGLMFQIKDDILDFTSNSKDLGKETHKDFQNGIYTFPVIMTLKNSKLREVLESIMKKNKKEKLSAEEILQLEKYITSFGGIEASYEKIKSLSNINRQLIKELGKNLEITFYLEKMLGELEEKNEK</sequence>
<keyword evidence="8" id="KW-1185">Reference proteome</keyword>
<dbReference type="PANTHER" id="PTHR12001:SF69">
    <property type="entry name" value="ALL TRANS-POLYPRENYL-DIPHOSPHATE SYNTHASE PDSS1"/>
    <property type="match status" value="1"/>
</dbReference>
<gene>
    <name evidence="7" type="ORF">CTM74_13700</name>
</gene>
<dbReference type="GO" id="GO:0008299">
    <property type="term" value="P:isoprenoid biosynthetic process"/>
    <property type="evidence" value="ECO:0007669"/>
    <property type="project" value="InterPro"/>
</dbReference>
<keyword evidence="3 6" id="KW-0808">Transferase</keyword>
<comment type="similarity">
    <text evidence="2 6">Belongs to the FPP/GGPP synthase family.</text>
</comment>
<protein>
    <submittedName>
        <fullName evidence="7">Heptaprenyl diphosphate synthase</fullName>
    </submittedName>
</protein>
<dbReference type="AlphaFoldDB" id="A0AAD0AP97"/>
<dbReference type="InterPro" id="IPR000092">
    <property type="entry name" value="Polyprenyl_synt"/>
</dbReference>
<accession>A0AAD0AP97</accession>
<dbReference type="Proteomes" id="UP000228552">
    <property type="component" value="Chromosome"/>
</dbReference>
<evidence type="ECO:0000256" key="3">
    <source>
        <dbReference type="ARBA" id="ARBA00022679"/>
    </source>
</evidence>
<dbReference type="Pfam" id="PF00348">
    <property type="entry name" value="polyprenyl_synt"/>
    <property type="match status" value="1"/>
</dbReference>
<dbReference type="CDD" id="cd00685">
    <property type="entry name" value="Trans_IPPS_HT"/>
    <property type="match status" value="1"/>
</dbReference>
<dbReference type="GO" id="GO:0046872">
    <property type="term" value="F:metal ion binding"/>
    <property type="evidence" value="ECO:0007669"/>
    <property type="project" value="UniProtKB-KW"/>
</dbReference>
<dbReference type="SUPFAM" id="SSF48576">
    <property type="entry name" value="Terpenoid synthases"/>
    <property type="match status" value="1"/>
</dbReference>
<evidence type="ECO:0000256" key="4">
    <source>
        <dbReference type="ARBA" id="ARBA00022723"/>
    </source>
</evidence>
<evidence type="ECO:0000256" key="1">
    <source>
        <dbReference type="ARBA" id="ARBA00001946"/>
    </source>
</evidence>
<name>A0AAD0AP97_9FUSO</name>
<reference evidence="7 8" key="1">
    <citation type="submission" date="2017-11" db="EMBL/GenBank/DDBJ databases">
        <title>Genome sequencing of Fusobacterium periodonticum KCOM 1263.</title>
        <authorList>
            <person name="Kook J.-K."/>
            <person name="Park S.-N."/>
            <person name="Lim Y.K."/>
        </authorList>
    </citation>
    <scope>NUCLEOTIDE SEQUENCE [LARGE SCALE GENOMIC DNA]</scope>
    <source>
        <strain evidence="7 8">KCOM 1263</strain>
    </source>
</reference>
<dbReference type="Gene3D" id="1.10.600.10">
    <property type="entry name" value="Farnesyl Diphosphate Synthase"/>
    <property type="match status" value="1"/>
</dbReference>
<comment type="cofactor">
    <cofactor evidence="1">
        <name>Mg(2+)</name>
        <dbReference type="ChEBI" id="CHEBI:18420"/>
    </cofactor>
</comment>
<dbReference type="EMBL" id="CP024700">
    <property type="protein sequence ID" value="ATV62779.1"/>
    <property type="molecule type" value="Genomic_DNA"/>
</dbReference>
<dbReference type="SFLD" id="SFLDS00005">
    <property type="entry name" value="Isoprenoid_Synthase_Type_I"/>
    <property type="match status" value="1"/>
</dbReference>
<evidence type="ECO:0000313" key="7">
    <source>
        <dbReference type="EMBL" id="ATV62779.1"/>
    </source>
</evidence>
<dbReference type="PANTHER" id="PTHR12001">
    <property type="entry name" value="GERANYLGERANYL PYROPHOSPHATE SYNTHASE"/>
    <property type="match status" value="1"/>
</dbReference>
<organism evidence="7 8">
    <name type="scientific">Fusobacterium pseudoperiodonticum</name>
    <dbReference type="NCBI Taxonomy" id="2663009"/>
    <lineage>
        <taxon>Bacteria</taxon>
        <taxon>Fusobacteriati</taxon>
        <taxon>Fusobacteriota</taxon>
        <taxon>Fusobacteriia</taxon>
        <taxon>Fusobacteriales</taxon>
        <taxon>Fusobacteriaceae</taxon>
        <taxon>Fusobacterium</taxon>
    </lineage>
</organism>
<dbReference type="PROSITE" id="PS00444">
    <property type="entry name" value="POLYPRENYL_SYNTHASE_2"/>
    <property type="match status" value="1"/>
</dbReference>